<protein>
    <recommendedName>
        <fullName evidence="2">Guanylate cyclase domain-containing protein</fullName>
    </recommendedName>
</protein>
<dbReference type="STRING" id="29920.A0A329SN19"/>
<dbReference type="InterPro" id="IPR029787">
    <property type="entry name" value="Nucleotide_cyclase"/>
</dbReference>
<keyword evidence="4" id="KW-1185">Reference proteome</keyword>
<feature type="region of interest" description="Disordered" evidence="1">
    <location>
        <begin position="126"/>
        <end position="186"/>
    </location>
</feature>
<dbReference type="VEuPathDB" id="FungiDB:PC110_g5771"/>
<sequence length="1404" mass="154543">MPNSTGSELNVLLRHIPKIVVSRFLNNPDRPRGPESCSFLATVALFDISGFSSLGSRLSEDERRQSRETKNNNTGTNVQNSAAQGQTIRPHLTIGTRSSSVTMLHSESKVSKSRISQPVLSVLPGFGGPTVGSLSSTSSRESGRSLKGEDDSSLDEDECLSPSDMMRQRRQSSSLNSSFTNKSFMGPKTSVATQGIAVETLTTTLNKSLEPVIEVILKHGGDIIKFAGDALIVMWETEASRGKVTPAGELVYRAICCALEALHALQGTDTDSNEQDSQHSQLLGMHVGIGVSNMTGNHVGGVLNRWEFYLSGDANRQMSFAEENAKKGQLALSPEAFDALETRFGTLPELDVVCHASGNYLILEIPGESPASVPCRQNTATAPLEASSDLIGFLRCYVPGAIVSHLQKGLALTPCRLNVTVAFVKLEGVIEIKDAQKQLQTIHQNLCTIQECAYKAQGMLRQFVIDDKGAIAIVAIGLPPFFHENNAFRGVKFASYVLETGVKASIGVTTGSVYCGSVGSSARAEYAVVGDSINLAARLMSAAPVGEIYCDDRTHKETKDSVHFRDMLEMTVKGKTEPIQVFPVQQYSQASEACTTSSSEPTCPAPYRSSDILDAVPLFGSVPKGNVSDANTHRALIVCGDSGTGKTMLLNHVVQRHSLPCFKGNGDSMDTAVDFHSWRGIAKAMATVMVKASQNKASLPRIDVTGLTRDNNQSVADSTGLSSSLTMHRPSQHGRPSRTSTLTTHNETSDSEADLDSSFNRRDTDSDKFNTVDTTPQRVTVLDYLLLHQQVTKETLKTLRYWLPYDDSCSDLTAEKGEVSLKSFRQVMFSMIAVVSAAKPIMLAFDDAQWMDNRSLSLVLKVLDELPNVYFLITVRGISKHTASARSMLLALVMSLPSVDIRQMNCFTYQETSLFLCQQYHITIMDTQVLNFVFERTEGNPGSLAKLVNFMLDAKYIAIEPEANNIVILKDLDEMDTLVPQHIRARVMSIVDSVDALAQTALKLLSINPQPSEERMVDGVLTFLSNAYSDGSMTEASGIRLKVPKPTSEMSLLRQVRESLVPCEKALLTIDSHNKLYFFTTEEMRLVVYDTMLPSQRKVLHALYAEWLKYAATKVSRDVSSLATVSSTGNVTTIEPSKASAIHPMPYQRYALLAYHLSQSDNPKEALEANYLAAEGAMEAKELGFAEDCMHTSIKILNTHPRVNDLSELDTILLRSRIEFIRGTIAVENNDLSLAITHLSCITRLFNRKGSVLRYHTLNIQREGFPIRSALSFTGSRRTSFPMSTIDPVPATPGCFGLVPSSPKVRCMPRLFSFNNIFPSSSRLEAPLSRQLTTKAKRSKMSTRLRPNRIQAEQTLEALDHINFYRRKASALIKQINYARKKQDEMHRHIQKFAQRTLQAKDKR</sequence>
<dbReference type="SUPFAM" id="SSF55073">
    <property type="entry name" value="Nucleotide cyclase"/>
    <property type="match status" value="2"/>
</dbReference>
<feature type="compositionally biased region" description="Basic and acidic residues" evidence="1">
    <location>
        <begin position="58"/>
        <end position="70"/>
    </location>
</feature>
<dbReference type="Pfam" id="PF00211">
    <property type="entry name" value="Guanylate_cyc"/>
    <property type="match status" value="1"/>
</dbReference>
<evidence type="ECO:0000256" key="1">
    <source>
        <dbReference type="SAM" id="MobiDB-lite"/>
    </source>
</evidence>
<dbReference type="InterPro" id="IPR001054">
    <property type="entry name" value="A/G_cyclase"/>
</dbReference>
<evidence type="ECO:0000313" key="4">
    <source>
        <dbReference type="Proteomes" id="UP000251314"/>
    </source>
</evidence>
<dbReference type="PANTHER" id="PTHR47455:SF1">
    <property type="entry name" value="GUANYLATE CYCLASE DOMAIN-CONTAINING PROTEIN"/>
    <property type="match status" value="1"/>
</dbReference>
<feature type="domain" description="Guanylate cyclase" evidence="2">
    <location>
        <begin position="501"/>
        <end position="540"/>
    </location>
</feature>
<dbReference type="GO" id="GO:0035556">
    <property type="term" value="P:intracellular signal transduction"/>
    <property type="evidence" value="ECO:0007669"/>
    <property type="project" value="InterPro"/>
</dbReference>
<feature type="compositionally biased region" description="Basic and acidic residues" evidence="1">
    <location>
        <begin position="141"/>
        <end position="150"/>
    </location>
</feature>
<organism evidence="3 4">
    <name type="scientific">Phytophthora cactorum</name>
    <dbReference type="NCBI Taxonomy" id="29920"/>
    <lineage>
        <taxon>Eukaryota</taxon>
        <taxon>Sar</taxon>
        <taxon>Stramenopiles</taxon>
        <taxon>Oomycota</taxon>
        <taxon>Peronosporomycetes</taxon>
        <taxon>Peronosporales</taxon>
        <taxon>Peronosporaceae</taxon>
        <taxon>Phytophthora</taxon>
    </lineage>
</organism>
<dbReference type="GO" id="GO:0009190">
    <property type="term" value="P:cyclic nucleotide biosynthetic process"/>
    <property type="evidence" value="ECO:0007669"/>
    <property type="project" value="InterPro"/>
</dbReference>
<reference evidence="3 4" key="1">
    <citation type="submission" date="2018-01" db="EMBL/GenBank/DDBJ databases">
        <title>Draft genome of the strawberry crown rot pathogen Phytophthora cactorum.</title>
        <authorList>
            <person name="Armitage A.D."/>
            <person name="Lysoe E."/>
            <person name="Nellist C.F."/>
            <person name="Harrison R.J."/>
            <person name="Brurberg M.B."/>
        </authorList>
    </citation>
    <scope>NUCLEOTIDE SEQUENCE [LARGE SCALE GENOMIC DNA]</scope>
    <source>
        <strain evidence="3 4">10300</strain>
    </source>
</reference>
<dbReference type="PROSITE" id="PS00675">
    <property type="entry name" value="SIGMA54_INTERACT_1"/>
    <property type="match status" value="1"/>
</dbReference>
<dbReference type="PANTHER" id="PTHR47455">
    <property type="entry name" value="ADENYLYL CYCLASE BETA"/>
    <property type="match status" value="1"/>
</dbReference>
<proteinExistence type="predicted"/>
<dbReference type="PROSITE" id="PS50125">
    <property type="entry name" value="GUANYLATE_CYCLASE_2"/>
    <property type="match status" value="1"/>
</dbReference>
<feature type="region of interest" description="Disordered" evidence="1">
    <location>
        <begin position="710"/>
        <end position="771"/>
    </location>
</feature>
<feature type="compositionally biased region" description="Polar residues" evidence="1">
    <location>
        <begin position="710"/>
        <end position="726"/>
    </location>
</feature>
<dbReference type="InterPro" id="IPR025662">
    <property type="entry name" value="Sigma_54_int_dom_ATP-bd_1"/>
</dbReference>
<dbReference type="CDD" id="cd07302">
    <property type="entry name" value="CHD"/>
    <property type="match status" value="2"/>
</dbReference>
<evidence type="ECO:0000259" key="2">
    <source>
        <dbReference type="PROSITE" id="PS50125"/>
    </source>
</evidence>
<dbReference type="Gene3D" id="3.30.70.1230">
    <property type="entry name" value="Nucleotide cyclase"/>
    <property type="match status" value="2"/>
</dbReference>
<feature type="compositionally biased region" description="Polar residues" evidence="1">
    <location>
        <begin position="95"/>
        <end position="105"/>
    </location>
</feature>
<dbReference type="EMBL" id="MJFZ01000099">
    <property type="protein sequence ID" value="RAW37971.1"/>
    <property type="molecule type" value="Genomic_DNA"/>
</dbReference>
<feature type="compositionally biased region" description="Polar residues" evidence="1">
    <location>
        <begin position="737"/>
        <end position="746"/>
    </location>
</feature>
<dbReference type="InterPro" id="IPR027417">
    <property type="entry name" value="P-loop_NTPase"/>
</dbReference>
<feature type="compositionally biased region" description="Basic and acidic residues" evidence="1">
    <location>
        <begin position="759"/>
        <end position="770"/>
    </location>
</feature>
<comment type="caution">
    <text evidence="3">The sequence shown here is derived from an EMBL/GenBank/DDBJ whole genome shotgun (WGS) entry which is preliminary data.</text>
</comment>
<dbReference type="SUPFAM" id="SSF52540">
    <property type="entry name" value="P-loop containing nucleoside triphosphate hydrolases"/>
    <property type="match status" value="1"/>
</dbReference>
<feature type="region of interest" description="Disordered" evidence="1">
    <location>
        <begin position="56"/>
        <end position="110"/>
    </location>
</feature>
<feature type="compositionally biased region" description="Polar residues" evidence="1">
    <location>
        <begin position="71"/>
        <end position="87"/>
    </location>
</feature>
<dbReference type="Proteomes" id="UP000251314">
    <property type="component" value="Unassembled WGS sequence"/>
</dbReference>
<accession>A0A329SN19</accession>
<feature type="compositionally biased region" description="Low complexity" evidence="1">
    <location>
        <begin position="160"/>
        <end position="178"/>
    </location>
</feature>
<dbReference type="OrthoDB" id="194468at2759"/>
<evidence type="ECO:0000313" key="3">
    <source>
        <dbReference type="EMBL" id="RAW37971.1"/>
    </source>
</evidence>
<gene>
    <name evidence="3" type="ORF">PC110_g5771</name>
</gene>
<dbReference type="InterPro" id="IPR041664">
    <property type="entry name" value="AAA_16"/>
</dbReference>
<name>A0A329SN19_9STRA</name>
<dbReference type="Pfam" id="PF13191">
    <property type="entry name" value="AAA_16"/>
    <property type="match status" value="1"/>
</dbReference>